<protein>
    <recommendedName>
        <fullName evidence="6">Protein kinase domain-containing protein</fullName>
    </recommendedName>
</protein>
<feature type="domain" description="Protein kinase" evidence="2">
    <location>
        <begin position="173"/>
        <end position="458"/>
    </location>
</feature>
<evidence type="ECO:0000313" key="4">
    <source>
        <dbReference type="EMBL" id="KXH26371.1"/>
    </source>
</evidence>
<dbReference type="GO" id="GO:0005524">
    <property type="term" value="F:ATP binding"/>
    <property type="evidence" value="ECO:0007669"/>
    <property type="project" value="InterPro"/>
</dbReference>
<sequence length="1038" mass="118871">MSVATQFDYNAEFNTAFNEFKAIRAKESRKSKCGGEFIIVGNVTRRLEHRSLSCHRRFKNDLDRLCQTHWLRQNSMQPPTIQLEALKGYHCIFYILIDIGAPSKIVVFRENGLSDNKLPIDMATLKNKIRARDFEKYFDVFLEAQLAWCPVQFELGMREKYYDRIMPVLDKTEIKPHRDGRGPRNNTASLYSIEVPEEMVGAKLQRKMASARFKRKGDPSQAYFEFEKHSHFRNEANMFEHLRDKDGMVQYIGWYQGHETDEEGKRREYYNIVLELGDSDLYTAIRKLEPPVSPKEILSFWQAMFGISEALASIYKLQLGGELYDTWHADIKPENILRVDNRFKLADPGEAYIQRSSADNRRQAARVTGGTRTYGPQGVLIYDRVRRAGILEKTGETSDTFHNNDVVLSEVTEWHKYLRAVARKTDTYTADVLDMVDQNMLVAAPEERFTAIQVRDWFVGRLERSPTSVEEVPSRIEKLLQDIELEVELEYEQHSGIKRLDTNIIPQRPASRNAQVSTEPDFKSQKELLDQGIRPTAHRSARGNSPNLPTSGLVMPSDQAPQTQGNSIYRENQEYASGHFGGHHSQIQSPSGNVTVPIAPPRTAVTMWNVMDVLEEHGQGRRLTSFFGKKKRVSVRGKAAWKTDSLTEHLDERLEKEFQKRDIVYLVDNGTSMKEHWKQAKFILEGLVWRSLGYDENGMELCFTDPDTPPAAFIKESKKQDVSTFTDAMDLAKPSSNNRKTMIVPELARIINDYTRAMLSKRPPKKKTIIVLTDGVWSGMNIRNTLDEHLRAVFQLLRDLHKDLPVRNDTRSHGQEDIGRMRPITIQFVRFGTNEVGYERLRHLDDDMTNYGCPDLIDTEPANGDVYKMFLGSLCDDIDRQQTILEPTRSRVTSPSSISGSMPGRPMSREPTQEKEHSFHRDSTPISPTHRALETSYYGEQFSPTGSRYLEASPLSLDPQELSTPHHDIHSPQVPPLRLPLPRHGSVPLTARSESHPQHQHLMTAASWGLRTESGHEQTSTYPRGEAPHGYRNSFHPS</sequence>
<name>A0A135RRN7_9PEZI</name>
<dbReference type="PANTHER" id="PTHR34706">
    <property type="entry name" value="SLR1338 PROTEIN"/>
    <property type="match status" value="1"/>
</dbReference>
<gene>
    <name evidence="4" type="ORF">CNYM01_05259</name>
</gene>
<evidence type="ECO:0000259" key="3">
    <source>
        <dbReference type="PROSITE" id="PS50234"/>
    </source>
</evidence>
<keyword evidence="5" id="KW-1185">Reference proteome</keyword>
<dbReference type="InterPro" id="IPR011009">
    <property type="entry name" value="Kinase-like_dom_sf"/>
</dbReference>
<dbReference type="InterPro" id="IPR036465">
    <property type="entry name" value="vWFA_dom_sf"/>
</dbReference>
<dbReference type="SUPFAM" id="SSF56112">
    <property type="entry name" value="Protein kinase-like (PK-like)"/>
    <property type="match status" value="1"/>
</dbReference>
<accession>A0A135RRN7</accession>
<dbReference type="AlphaFoldDB" id="A0A135RRN7"/>
<dbReference type="SUPFAM" id="SSF53300">
    <property type="entry name" value="vWA-like"/>
    <property type="match status" value="1"/>
</dbReference>
<feature type="region of interest" description="Disordered" evidence="1">
    <location>
        <begin position="887"/>
        <end position="930"/>
    </location>
</feature>
<feature type="compositionally biased region" description="Basic and acidic residues" evidence="1">
    <location>
        <begin position="907"/>
        <end position="923"/>
    </location>
</feature>
<dbReference type="PROSITE" id="PS50234">
    <property type="entry name" value="VWFA"/>
    <property type="match status" value="1"/>
</dbReference>
<dbReference type="Proteomes" id="UP000070054">
    <property type="component" value="Unassembled WGS sequence"/>
</dbReference>
<evidence type="ECO:0000259" key="2">
    <source>
        <dbReference type="PROSITE" id="PS50011"/>
    </source>
</evidence>
<feature type="domain" description="VWFA" evidence="3">
    <location>
        <begin position="662"/>
        <end position="878"/>
    </location>
</feature>
<dbReference type="InterPro" id="IPR002035">
    <property type="entry name" value="VWF_A"/>
</dbReference>
<dbReference type="InterPro" id="IPR000719">
    <property type="entry name" value="Prot_kinase_dom"/>
</dbReference>
<dbReference type="SMART" id="SM00220">
    <property type="entry name" value="S_TKc"/>
    <property type="match status" value="1"/>
</dbReference>
<evidence type="ECO:0008006" key="6">
    <source>
        <dbReference type="Google" id="ProtNLM"/>
    </source>
</evidence>
<dbReference type="GO" id="GO:0004672">
    <property type="term" value="F:protein kinase activity"/>
    <property type="evidence" value="ECO:0007669"/>
    <property type="project" value="InterPro"/>
</dbReference>
<feature type="region of interest" description="Disordered" evidence="1">
    <location>
        <begin position="957"/>
        <end position="1038"/>
    </location>
</feature>
<reference evidence="4 5" key="1">
    <citation type="submission" date="2014-02" db="EMBL/GenBank/DDBJ databases">
        <title>The genome sequence of Colletotrichum nymphaeae SA-01.</title>
        <authorList>
            <person name="Baroncelli R."/>
            <person name="Thon M.R."/>
        </authorList>
    </citation>
    <scope>NUCLEOTIDE SEQUENCE [LARGE SCALE GENOMIC DNA]</scope>
    <source>
        <strain evidence="4 5">SA-01</strain>
    </source>
</reference>
<dbReference type="OrthoDB" id="9992527at2759"/>
<evidence type="ECO:0000313" key="5">
    <source>
        <dbReference type="Proteomes" id="UP000070054"/>
    </source>
</evidence>
<feature type="region of interest" description="Disordered" evidence="1">
    <location>
        <begin position="536"/>
        <end position="562"/>
    </location>
</feature>
<dbReference type="PANTHER" id="PTHR34706:SF1">
    <property type="entry name" value="VWFA DOMAIN-CONTAINING PROTEIN"/>
    <property type="match status" value="1"/>
</dbReference>
<feature type="compositionally biased region" description="Polar residues" evidence="1">
    <location>
        <begin position="887"/>
        <end position="900"/>
    </location>
</feature>
<dbReference type="Gene3D" id="1.10.510.10">
    <property type="entry name" value="Transferase(Phosphotransferase) domain 1"/>
    <property type="match status" value="1"/>
</dbReference>
<evidence type="ECO:0000256" key="1">
    <source>
        <dbReference type="SAM" id="MobiDB-lite"/>
    </source>
</evidence>
<dbReference type="PROSITE" id="PS50011">
    <property type="entry name" value="PROTEIN_KINASE_DOM"/>
    <property type="match status" value="1"/>
</dbReference>
<dbReference type="EMBL" id="JEMN01001823">
    <property type="protein sequence ID" value="KXH26371.1"/>
    <property type="molecule type" value="Genomic_DNA"/>
</dbReference>
<comment type="caution">
    <text evidence="4">The sequence shown here is derived from an EMBL/GenBank/DDBJ whole genome shotgun (WGS) entry which is preliminary data.</text>
</comment>
<proteinExistence type="predicted"/>
<organism evidence="4 5">
    <name type="scientific">Colletotrichum nymphaeae SA-01</name>
    <dbReference type="NCBI Taxonomy" id="1460502"/>
    <lineage>
        <taxon>Eukaryota</taxon>
        <taxon>Fungi</taxon>
        <taxon>Dikarya</taxon>
        <taxon>Ascomycota</taxon>
        <taxon>Pezizomycotina</taxon>
        <taxon>Sordariomycetes</taxon>
        <taxon>Hypocreomycetidae</taxon>
        <taxon>Glomerellales</taxon>
        <taxon>Glomerellaceae</taxon>
        <taxon>Colletotrichum</taxon>
        <taxon>Colletotrichum acutatum species complex</taxon>
    </lineage>
</organism>